<comment type="similarity">
    <text evidence="2 8">Belongs to the BioY family.</text>
</comment>
<evidence type="ECO:0000256" key="4">
    <source>
        <dbReference type="ARBA" id="ARBA00022475"/>
    </source>
</evidence>
<dbReference type="Pfam" id="PF02632">
    <property type="entry name" value="BioY"/>
    <property type="match status" value="1"/>
</dbReference>
<evidence type="ECO:0000256" key="1">
    <source>
        <dbReference type="ARBA" id="ARBA00004651"/>
    </source>
</evidence>
<sequence length="195" mass="20340">MDTRRFENRDLARIAVFTALLTAFSFIRIPVGPVPVTMQTLAVMLAGTILGPWLGALSVLLLLALTLVGLPLLGGNGGFAVFVGPTAGYLLGFVLGAVVIGLIAHQGHRLIWWKTAIACVCGGMVVPYLCGIPVTALILGQPLGTTAFSAVAFLPGDIVKAVLATLITAALWRAYPAAFPSSLRRQTQSASSSLQ</sequence>
<feature type="transmembrane region" description="Helical" evidence="9">
    <location>
        <begin position="43"/>
        <end position="73"/>
    </location>
</feature>
<feature type="transmembrane region" description="Helical" evidence="9">
    <location>
        <begin position="116"/>
        <end position="138"/>
    </location>
</feature>
<feature type="transmembrane region" description="Helical" evidence="9">
    <location>
        <begin position="12"/>
        <end position="31"/>
    </location>
</feature>
<dbReference type="OrthoDB" id="9803495at2"/>
<comment type="subcellular location">
    <subcellularLocation>
        <location evidence="1 8">Cell membrane</location>
        <topology evidence="1 8">Multi-pass membrane protein</topology>
    </subcellularLocation>
</comment>
<name>A0A087CFN9_9BIFI</name>
<accession>A0A087CFN9</accession>
<keyword evidence="7 8" id="KW-0472">Membrane</keyword>
<feature type="transmembrane region" description="Helical" evidence="9">
    <location>
        <begin position="79"/>
        <end position="104"/>
    </location>
</feature>
<dbReference type="AlphaFoldDB" id="A0A087CFN9"/>
<reference evidence="10 11" key="1">
    <citation type="submission" date="2014-03" db="EMBL/GenBank/DDBJ databases">
        <title>Genomics of Bifidobacteria.</title>
        <authorList>
            <person name="Ventura M."/>
            <person name="Milani C."/>
            <person name="Lugli G.A."/>
        </authorList>
    </citation>
    <scope>NUCLEOTIDE SEQUENCE [LARGE SCALE GENOMIC DNA]</scope>
    <source>
        <strain evidence="10 11">LMG 21775</strain>
    </source>
</reference>
<feature type="transmembrane region" description="Helical" evidence="9">
    <location>
        <begin position="158"/>
        <end position="175"/>
    </location>
</feature>
<dbReference type="PIRSF" id="PIRSF016661">
    <property type="entry name" value="BioY"/>
    <property type="match status" value="1"/>
</dbReference>
<keyword evidence="11" id="KW-1185">Reference proteome</keyword>
<evidence type="ECO:0000313" key="11">
    <source>
        <dbReference type="Proteomes" id="UP000029050"/>
    </source>
</evidence>
<dbReference type="EMBL" id="JGZI01000009">
    <property type="protein sequence ID" value="KFI82089.1"/>
    <property type="molecule type" value="Genomic_DNA"/>
</dbReference>
<dbReference type="RefSeq" id="WP_033494645.1">
    <property type="nucleotide sequence ID" value="NZ_BAABVZ010000001.1"/>
</dbReference>
<keyword evidence="4 8" id="KW-1003">Cell membrane</keyword>
<dbReference type="PANTHER" id="PTHR34295:SF4">
    <property type="entry name" value="BIOTIN TRANSPORTER BIOY-RELATED"/>
    <property type="match status" value="1"/>
</dbReference>
<protein>
    <recommendedName>
        <fullName evidence="8">Biotin transporter</fullName>
    </recommendedName>
</protein>
<keyword evidence="3 8" id="KW-0813">Transport</keyword>
<dbReference type="PANTHER" id="PTHR34295">
    <property type="entry name" value="BIOTIN TRANSPORTER BIOY"/>
    <property type="match status" value="1"/>
</dbReference>
<evidence type="ECO:0000256" key="3">
    <source>
        <dbReference type="ARBA" id="ARBA00022448"/>
    </source>
</evidence>
<proteinExistence type="inferred from homology"/>
<evidence type="ECO:0000256" key="6">
    <source>
        <dbReference type="ARBA" id="ARBA00022989"/>
    </source>
</evidence>
<gene>
    <name evidence="10" type="ORF">BPSY_0937</name>
</gene>
<dbReference type="GeneID" id="98300142"/>
<evidence type="ECO:0000256" key="9">
    <source>
        <dbReference type="SAM" id="Phobius"/>
    </source>
</evidence>
<evidence type="ECO:0000256" key="8">
    <source>
        <dbReference type="PIRNR" id="PIRNR016661"/>
    </source>
</evidence>
<evidence type="ECO:0000256" key="2">
    <source>
        <dbReference type="ARBA" id="ARBA00010692"/>
    </source>
</evidence>
<dbReference type="GO" id="GO:0005886">
    <property type="term" value="C:plasma membrane"/>
    <property type="evidence" value="ECO:0007669"/>
    <property type="project" value="UniProtKB-SubCell"/>
</dbReference>
<evidence type="ECO:0000256" key="7">
    <source>
        <dbReference type="ARBA" id="ARBA00023136"/>
    </source>
</evidence>
<dbReference type="Proteomes" id="UP000029050">
    <property type="component" value="Unassembled WGS sequence"/>
</dbReference>
<dbReference type="InterPro" id="IPR003784">
    <property type="entry name" value="BioY"/>
</dbReference>
<evidence type="ECO:0000313" key="10">
    <source>
        <dbReference type="EMBL" id="KFI82089.1"/>
    </source>
</evidence>
<dbReference type="GO" id="GO:0015225">
    <property type="term" value="F:biotin transmembrane transporter activity"/>
    <property type="evidence" value="ECO:0007669"/>
    <property type="project" value="UniProtKB-UniRule"/>
</dbReference>
<keyword evidence="5 9" id="KW-0812">Transmembrane</keyword>
<dbReference type="eggNOG" id="COG1268">
    <property type="taxonomic scope" value="Bacteria"/>
</dbReference>
<organism evidence="10 11">
    <name type="scientific">Bifidobacterium psychraerophilum</name>
    <dbReference type="NCBI Taxonomy" id="218140"/>
    <lineage>
        <taxon>Bacteria</taxon>
        <taxon>Bacillati</taxon>
        <taxon>Actinomycetota</taxon>
        <taxon>Actinomycetes</taxon>
        <taxon>Bifidobacteriales</taxon>
        <taxon>Bifidobacteriaceae</taxon>
        <taxon>Bifidobacterium</taxon>
    </lineage>
</organism>
<comment type="caution">
    <text evidence="10">The sequence shown here is derived from an EMBL/GenBank/DDBJ whole genome shotgun (WGS) entry which is preliminary data.</text>
</comment>
<keyword evidence="6 9" id="KW-1133">Transmembrane helix</keyword>
<dbReference type="Gene3D" id="1.10.1760.20">
    <property type="match status" value="1"/>
</dbReference>
<dbReference type="STRING" id="218140.BPSY_0937"/>
<evidence type="ECO:0000256" key="5">
    <source>
        <dbReference type="ARBA" id="ARBA00022692"/>
    </source>
</evidence>